<reference evidence="1 2" key="1">
    <citation type="journal article" date="2024" name="Genome Biol. Evol.">
        <title>Chromosome-level genome assembly of the viviparous eelpout Zoarces viviparus.</title>
        <authorList>
            <person name="Fuhrmann N."/>
            <person name="Brasseur M.V."/>
            <person name="Bakowski C.E."/>
            <person name="Podsiadlowski L."/>
            <person name="Prost S."/>
            <person name="Krehenwinkel H."/>
            <person name="Mayer C."/>
        </authorList>
    </citation>
    <scope>NUCLEOTIDE SEQUENCE [LARGE SCALE GENOMIC DNA]</scope>
    <source>
        <strain evidence="1">NO-MEL_2022_Ind0_liver</strain>
    </source>
</reference>
<organism evidence="1 2">
    <name type="scientific">Zoarces viviparus</name>
    <name type="common">Viviparous eelpout</name>
    <name type="synonym">Blennius viviparus</name>
    <dbReference type="NCBI Taxonomy" id="48416"/>
    <lineage>
        <taxon>Eukaryota</taxon>
        <taxon>Metazoa</taxon>
        <taxon>Chordata</taxon>
        <taxon>Craniata</taxon>
        <taxon>Vertebrata</taxon>
        <taxon>Euteleostomi</taxon>
        <taxon>Actinopterygii</taxon>
        <taxon>Neopterygii</taxon>
        <taxon>Teleostei</taxon>
        <taxon>Neoteleostei</taxon>
        <taxon>Acanthomorphata</taxon>
        <taxon>Eupercaria</taxon>
        <taxon>Perciformes</taxon>
        <taxon>Cottioidei</taxon>
        <taxon>Zoarcales</taxon>
        <taxon>Zoarcidae</taxon>
        <taxon>Zoarcinae</taxon>
        <taxon>Zoarces</taxon>
    </lineage>
</organism>
<dbReference type="EMBL" id="JBCEZU010000156">
    <property type="protein sequence ID" value="KAK9523986.1"/>
    <property type="molecule type" value="Genomic_DNA"/>
</dbReference>
<accession>A0AAW1EMN4</accession>
<evidence type="ECO:0000313" key="2">
    <source>
        <dbReference type="Proteomes" id="UP001488805"/>
    </source>
</evidence>
<evidence type="ECO:0000313" key="1">
    <source>
        <dbReference type="EMBL" id="KAK9523986.1"/>
    </source>
</evidence>
<keyword evidence="2" id="KW-1185">Reference proteome</keyword>
<name>A0AAW1EMN4_ZOAVI</name>
<comment type="caution">
    <text evidence="1">The sequence shown here is derived from an EMBL/GenBank/DDBJ whole genome shotgun (WGS) entry which is preliminary data.</text>
</comment>
<proteinExistence type="predicted"/>
<dbReference type="AlphaFoldDB" id="A0AAW1EMN4"/>
<gene>
    <name evidence="1" type="ORF">VZT92_017857</name>
</gene>
<dbReference type="Proteomes" id="UP001488805">
    <property type="component" value="Unassembled WGS sequence"/>
</dbReference>
<sequence>MEILNPDSGVNEFTHKTVGNIHEMWAGYHSDVRSLSVSNLNLGVQPGFGAVSDAATSPLSRQSLHLNMDNHNSYTEVTKSAPRDENASANELRALITRRPRRDGCGWTERQTECDG</sequence>
<protein>
    <submittedName>
        <fullName evidence="1">Uncharacterized protein</fullName>
    </submittedName>
</protein>